<sequence>MADGTLRTEEDLRGTYAMPGDPVLAKDIRHIDAHCARFIELSPFCVIGTSRADGFGDVSPRGGEPGFVHVLDKTHLAMPDRPGNNRLDTLGNITANPAVGLLFFLPGVNEMLRVNGTASISTDPELMARFDAEGRPPLSVTVIEVKEAYMHCAKAIKRAGLWDPAAQIKRADFPSLGQIMRDQLSLDVEAELIDQALDQDARDNLY</sequence>
<dbReference type="EMBL" id="WXYQ01000006">
    <property type="protein sequence ID" value="NBG96013.1"/>
    <property type="molecule type" value="Genomic_DNA"/>
</dbReference>
<feature type="domain" description="Pyridoxamine 5'-phosphate oxidase N-terminal" evidence="1">
    <location>
        <begin position="32"/>
        <end position="152"/>
    </location>
</feature>
<dbReference type="InterPro" id="IPR011576">
    <property type="entry name" value="Pyridox_Oxase_N"/>
</dbReference>
<evidence type="ECO:0000259" key="1">
    <source>
        <dbReference type="Pfam" id="PF01243"/>
    </source>
</evidence>
<dbReference type="GeneID" id="300654723"/>
<accession>A0A845QBQ3</accession>
<proteinExistence type="predicted"/>
<comment type="caution">
    <text evidence="2">The sequence shown here is derived from an EMBL/GenBank/DDBJ whole genome shotgun (WGS) entry which is preliminary data.</text>
</comment>
<dbReference type="PANTHER" id="PTHR42815">
    <property type="entry name" value="FAD-BINDING, PUTATIVE (AFU_ORTHOLOGUE AFUA_6G07600)-RELATED"/>
    <property type="match status" value="1"/>
</dbReference>
<protein>
    <submittedName>
        <fullName evidence="2">Pyridoxamine 5'-phosphate oxidase family protein</fullName>
    </submittedName>
</protein>
<reference evidence="2 3" key="1">
    <citation type="journal article" date="2016" name="Int. J. Syst. Evol. Microbiol.">
        <title>Pyruvatibacter mobilis gen. nov., sp. nov., a marine bacterium from the culture broth of Picochlorum sp. 122.</title>
        <authorList>
            <person name="Wang G."/>
            <person name="Tang M."/>
            <person name="Wu H."/>
            <person name="Dai S."/>
            <person name="Li T."/>
            <person name="Chen C."/>
            <person name="He H."/>
            <person name="Fan J."/>
            <person name="Xiang W."/>
            <person name="Li X."/>
        </authorList>
    </citation>
    <scope>NUCLEOTIDE SEQUENCE [LARGE SCALE GENOMIC DNA]</scope>
    <source>
        <strain evidence="2 3">GYP-11</strain>
    </source>
</reference>
<evidence type="ECO:0000313" key="3">
    <source>
        <dbReference type="Proteomes" id="UP000470384"/>
    </source>
</evidence>
<dbReference type="Gene3D" id="2.30.110.10">
    <property type="entry name" value="Electron Transport, Fmn-binding Protein, Chain A"/>
    <property type="match status" value="1"/>
</dbReference>
<dbReference type="PANTHER" id="PTHR42815:SF2">
    <property type="entry name" value="FAD-BINDING, PUTATIVE (AFU_ORTHOLOGUE AFUA_6G07600)-RELATED"/>
    <property type="match status" value="1"/>
</dbReference>
<dbReference type="SUPFAM" id="SSF50475">
    <property type="entry name" value="FMN-binding split barrel"/>
    <property type="match status" value="1"/>
</dbReference>
<dbReference type="AlphaFoldDB" id="A0A845QBQ3"/>
<dbReference type="Proteomes" id="UP000470384">
    <property type="component" value="Unassembled WGS sequence"/>
</dbReference>
<organism evidence="2 3">
    <name type="scientific">Pyruvatibacter mobilis</name>
    <dbReference type="NCBI Taxonomy" id="1712261"/>
    <lineage>
        <taxon>Bacteria</taxon>
        <taxon>Pseudomonadati</taxon>
        <taxon>Pseudomonadota</taxon>
        <taxon>Alphaproteobacteria</taxon>
        <taxon>Hyphomicrobiales</taxon>
        <taxon>Parvibaculaceae</taxon>
        <taxon>Pyruvatibacter</taxon>
    </lineage>
</organism>
<dbReference type="InterPro" id="IPR012349">
    <property type="entry name" value="Split_barrel_FMN-bd"/>
</dbReference>
<name>A0A845QBQ3_9HYPH</name>
<gene>
    <name evidence="2" type="ORF">GTQ45_09750</name>
</gene>
<dbReference type="NCBIfam" id="TIGR04025">
    <property type="entry name" value="PPOX_FMN_DR2398"/>
    <property type="match status" value="1"/>
</dbReference>
<dbReference type="OrthoDB" id="9790331at2"/>
<dbReference type="InterPro" id="IPR024029">
    <property type="entry name" value="Pyridox_Oxase_FMN-dep"/>
</dbReference>
<evidence type="ECO:0000313" key="2">
    <source>
        <dbReference type="EMBL" id="NBG96013.1"/>
    </source>
</evidence>
<keyword evidence="3" id="KW-1185">Reference proteome</keyword>
<dbReference type="RefSeq" id="WP_160587915.1">
    <property type="nucleotide sequence ID" value="NZ_BMHN01000001.1"/>
</dbReference>
<dbReference type="Pfam" id="PF01243">
    <property type="entry name" value="PNPOx_N"/>
    <property type="match status" value="1"/>
</dbReference>